<accession>A0A3S5C4Z6</accession>
<reference evidence="1" key="1">
    <citation type="submission" date="2018-11" db="EMBL/GenBank/DDBJ databases">
        <authorList>
            <consortium name="Pathogen Informatics"/>
        </authorList>
    </citation>
    <scope>NUCLEOTIDE SEQUENCE</scope>
</reference>
<dbReference type="Proteomes" id="UP000784294">
    <property type="component" value="Unassembled WGS sequence"/>
</dbReference>
<name>A0A3S5C4Z6_9PLAT</name>
<keyword evidence="2" id="KW-1185">Reference proteome</keyword>
<sequence length="124" mass="14196">MEEYVDAAFVLETLDSEEIEDHCRILLDWSHVILSSASDLSIHLRHLFSQRQHYPCSPSSIQRRSLLSARHSDQPRFLERSSFHSDLLFTVERGFDVAAWLDGDPSFSSIEHSSEAEQGKSYGN</sequence>
<dbReference type="EMBL" id="CAAALY010250647">
    <property type="protein sequence ID" value="VEL35776.1"/>
    <property type="molecule type" value="Genomic_DNA"/>
</dbReference>
<gene>
    <name evidence="1" type="ORF">PXEA_LOCUS29216</name>
</gene>
<protein>
    <submittedName>
        <fullName evidence="1">Uncharacterized protein</fullName>
    </submittedName>
</protein>
<comment type="caution">
    <text evidence="1">The sequence shown here is derived from an EMBL/GenBank/DDBJ whole genome shotgun (WGS) entry which is preliminary data.</text>
</comment>
<evidence type="ECO:0000313" key="2">
    <source>
        <dbReference type="Proteomes" id="UP000784294"/>
    </source>
</evidence>
<proteinExistence type="predicted"/>
<dbReference type="AlphaFoldDB" id="A0A3S5C4Z6"/>
<organism evidence="1 2">
    <name type="scientific">Protopolystoma xenopodis</name>
    <dbReference type="NCBI Taxonomy" id="117903"/>
    <lineage>
        <taxon>Eukaryota</taxon>
        <taxon>Metazoa</taxon>
        <taxon>Spiralia</taxon>
        <taxon>Lophotrochozoa</taxon>
        <taxon>Platyhelminthes</taxon>
        <taxon>Monogenea</taxon>
        <taxon>Polyopisthocotylea</taxon>
        <taxon>Polystomatidea</taxon>
        <taxon>Polystomatidae</taxon>
        <taxon>Protopolystoma</taxon>
    </lineage>
</organism>
<evidence type="ECO:0000313" key="1">
    <source>
        <dbReference type="EMBL" id="VEL35776.1"/>
    </source>
</evidence>